<dbReference type="Gene3D" id="3.40.50.10190">
    <property type="entry name" value="BRCT domain"/>
    <property type="match status" value="1"/>
</dbReference>
<dbReference type="SUPFAM" id="SSF158682">
    <property type="entry name" value="TerB-like"/>
    <property type="match status" value="1"/>
</dbReference>
<accession>A0AAW9SI08</accession>
<dbReference type="InterPro" id="IPR012337">
    <property type="entry name" value="RNaseH-like_sf"/>
</dbReference>
<dbReference type="InterPro" id="IPR036388">
    <property type="entry name" value="WH-like_DNA-bd_sf"/>
</dbReference>
<dbReference type="CDD" id="cd07177">
    <property type="entry name" value="terB_like"/>
    <property type="match status" value="1"/>
</dbReference>
<dbReference type="InterPro" id="IPR006054">
    <property type="entry name" value="DnaQ"/>
</dbReference>
<dbReference type="InterPro" id="IPR000943">
    <property type="entry name" value="RNA_pol_sigma70"/>
</dbReference>
<keyword evidence="3 5" id="KW-0269">Exonuclease</keyword>
<evidence type="ECO:0000256" key="1">
    <source>
        <dbReference type="ARBA" id="ARBA00022722"/>
    </source>
</evidence>
<dbReference type="Pfam" id="PF00929">
    <property type="entry name" value="RNase_T"/>
    <property type="match status" value="1"/>
</dbReference>
<evidence type="ECO:0000313" key="6">
    <source>
        <dbReference type="Proteomes" id="UP001223646"/>
    </source>
</evidence>
<dbReference type="EMBL" id="JASOOY020000012">
    <property type="protein sequence ID" value="MEO3716824.1"/>
    <property type="molecule type" value="Genomic_DNA"/>
</dbReference>
<reference evidence="5" key="1">
    <citation type="submission" date="2023-05" db="EMBL/GenBank/DDBJ databases">
        <authorList>
            <person name="Du J."/>
        </authorList>
    </citation>
    <scope>NUCLEOTIDE SEQUENCE</scope>
    <source>
        <strain evidence="5">UMB1064</strain>
    </source>
</reference>
<dbReference type="SMART" id="SM00479">
    <property type="entry name" value="EXOIII"/>
    <property type="match status" value="1"/>
</dbReference>
<dbReference type="GO" id="GO:0008408">
    <property type="term" value="F:3'-5' exonuclease activity"/>
    <property type="evidence" value="ECO:0007669"/>
    <property type="project" value="TreeGrafter"/>
</dbReference>
<gene>
    <name evidence="5" type="ORF">QP460_004390</name>
</gene>
<keyword evidence="1" id="KW-0540">Nuclease</keyword>
<dbReference type="CDD" id="cd06127">
    <property type="entry name" value="DEDDh"/>
    <property type="match status" value="1"/>
</dbReference>
<organism evidence="5 6">
    <name type="scientific">Corynebacterium amycolatum</name>
    <dbReference type="NCBI Taxonomy" id="43765"/>
    <lineage>
        <taxon>Bacteria</taxon>
        <taxon>Bacillati</taxon>
        <taxon>Actinomycetota</taxon>
        <taxon>Actinomycetes</taxon>
        <taxon>Mycobacteriales</taxon>
        <taxon>Corynebacteriaceae</taxon>
        <taxon>Corynebacterium</taxon>
    </lineage>
</organism>
<dbReference type="RefSeq" id="WP_347658369.1">
    <property type="nucleotide sequence ID" value="NZ_JASOOY020000012.1"/>
</dbReference>
<dbReference type="GO" id="GO:0006352">
    <property type="term" value="P:DNA-templated transcription initiation"/>
    <property type="evidence" value="ECO:0007669"/>
    <property type="project" value="InterPro"/>
</dbReference>
<dbReference type="InterPro" id="IPR013520">
    <property type="entry name" value="Ribonucl_H"/>
</dbReference>
<evidence type="ECO:0000256" key="3">
    <source>
        <dbReference type="ARBA" id="ARBA00022839"/>
    </source>
</evidence>
<dbReference type="InterPro" id="IPR029024">
    <property type="entry name" value="TerB-like"/>
</dbReference>
<dbReference type="InterPro" id="IPR013324">
    <property type="entry name" value="RNA_pol_sigma_r3/r4-like"/>
</dbReference>
<dbReference type="InterPro" id="IPR036420">
    <property type="entry name" value="BRCT_dom_sf"/>
</dbReference>
<dbReference type="SUPFAM" id="SSF53098">
    <property type="entry name" value="Ribonuclease H-like"/>
    <property type="match status" value="1"/>
</dbReference>
<proteinExistence type="predicted"/>
<protein>
    <submittedName>
        <fullName evidence="5">Exonuclease domain-containing protein</fullName>
    </submittedName>
</protein>
<dbReference type="GO" id="GO:0003700">
    <property type="term" value="F:DNA-binding transcription factor activity"/>
    <property type="evidence" value="ECO:0007669"/>
    <property type="project" value="InterPro"/>
</dbReference>
<dbReference type="InterPro" id="IPR007630">
    <property type="entry name" value="RNA_pol_sigma70_r4"/>
</dbReference>
<dbReference type="InterPro" id="IPR036397">
    <property type="entry name" value="RNaseH_sf"/>
</dbReference>
<evidence type="ECO:0000313" key="5">
    <source>
        <dbReference type="EMBL" id="MEO3716824.1"/>
    </source>
</evidence>
<dbReference type="AlphaFoldDB" id="A0AAW9SI08"/>
<dbReference type="Gene3D" id="1.10.10.10">
    <property type="entry name" value="Winged helix-like DNA-binding domain superfamily/Winged helix DNA-binding domain"/>
    <property type="match status" value="1"/>
</dbReference>
<dbReference type="GO" id="GO:0005829">
    <property type="term" value="C:cytosol"/>
    <property type="evidence" value="ECO:0007669"/>
    <property type="project" value="TreeGrafter"/>
</dbReference>
<evidence type="ECO:0000256" key="2">
    <source>
        <dbReference type="ARBA" id="ARBA00022801"/>
    </source>
</evidence>
<feature type="domain" description="RNA polymerase sigma-70" evidence="4">
    <location>
        <begin position="676"/>
        <end position="702"/>
    </location>
</feature>
<dbReference type="PANTHER" id="PTHR30231:SF4">
    <property type="entry name" value="PROTEIN NEN2"/>
    <property type="match status" value="1"/>
</dbReference>
<dbReference type="NCBIfam" id="TIGR00573">
    <property type="entry name" value="dnaq"/>
    <property type="match status" value="1"/>
</dbReference>
<sequence length="1145" mass="125525">MRPTGSMHGFAVLDFETTGFSRHDRVIEIGVVLLDANCRVERTWQTLVQPNRGFDNSDVHGITPTNLVGAPTFEHVARRFAEVLNGRVIVAHNASFEYKFLTNEFGRLGVELADGNWLLDTMVLARQFMPGQPVSLKNVLSIMGIENRAAHTALADAEATAAALQRFVQARPDIVDYAEPLYFVPAQLAQLRISDVPLLERNNVRATGDVAAAGTAADSTATGTAADQQTSEKQWLQELAQHVARTGDEASDQYIGFLVQAMVDGRLDMRELSKLHGIAAERGLSADDVNMLHEQYLQQLIVQAWADGVVTEQERRWLISIAGELNIERERVEELVTSARKLELRPGDRVTFTGAMATPREVWEKRARTAGLDVGGVIKASVVLVAADVHTQSGKAKKARALGIPIVDEVTFAHALAALNAAQKHSTEQNPADSEESTGSDLLSELRDLTTIFPWLTDRDFSGIGEDVLGIAQAWIKDHQTSGLTGLSPYMNFLAFPESPEWQRVLAKLGLTEPEVKDTSLRNRLIRELTVRDLQDLKGYGRVRVQKLVADAVTHAFDEFEAGDVTADHTANHTADDTADNPFDNTSDFGISWDDTTTPETSVLLDWLAITGASNRILDQAEDKAYVPEAVREQVASLNDRITDILTGAEREIQHIADQDERFPVILNRRLPDGATLAELGQQFGVSRERVRQLENALLAALADAGPNCEILRTGLFHRYAPLALISQLRNDMPGLFTVPDGMSAPLLNLINLTGTAGAAVPQAQWSIDGEWFIATGFEDKFATVVEQLTDDFGIAPLSELAATLGIPEEIVREWIAQRTMYKIFEGHLFTKVTSVSDRAVALLAHRGKPMHIDDIAAVITDRNSRGIDGRLALDPRTKRCAPGTWALAQWELEEWTTIADYISRRIDDAVTQGQDGVLLDDVIAGATAFGVSENSVRTYAGGGEFVLEEGYVRKRSDEEMEPIDATPEESRDLYLRDGQWCLLLTINRDHMRGSGSAIPAGIAGMYGLGYGDEKLLPSRLGDQRIAVGRTNTSMSTISRFVNDMQLAEGERVWVHFGDTFDITRAPAENPDAEGLAALVNAFGLDEGFAAEHAAEGNAAELDVDAVLAAINRQLGLPADAPRRKTVSRLRHRRDDELADTIQAL</sequence>
<dbReference type="Proteomes" id="UP001223646">
    <property type="component" value="Unassembled WGS sequence"/>
</dbReference>
<name>A0AAW9SI08_CORAY</name>
<comment type="caution">
    <text evidence="5">The sequence shown here is derived from an EMBL/GenBank/DDBJ whole genome shotgun (WGS) entry which is preliminary data.</text>
</comment>
<reference evidence="5" key="2">
    <citation type="submission" date="2024-05" db="EMBL/GenBank/DDBJ databases">
        <authorList>
            <person name="Wolfe A."/>
        </authorList>
    </citation>
    <scope>NUCLEOTIDE SEQUENCE</scope>
    <source>
        <strain evidence="5">UMB1064</strain>
    </source>
</reference>
<dbReference type="PANTHER" id="PTHR30231">
    <property type="entry name" value="DNA POLYMERASE III SUBUNIT EPSILON"/>
    <property type="match status" value="1"/>
</dbReference>
<dbReference type="GO" id="GO:0003887">
    <property type="term" value="F:DNA-directed DNA polymerase activity"/>
    <property type="evidence" value="ECO:0007669"/>
    <property type="project" value="InterPro"/>
</dbReference>
<dbReference type="PROSITE" id="PS00716">
    <property type="entry name" value="SIGMA70_2"/>
    <property type="match status" value="1"/>
</dbReference>
<evidence type="ECO:0000259" key="4">
    <source>
        <dbReference type="PROSITE" id="PS00716"/>
    </source>
</evidence>
<dbReference type="GO" id="GO:0006260">
    <property type="term" value="P:DNA replication"/>
    <property type="evidence" value="ECO:0007669"/>
    <property type="project" value="InterPro"/>
</dbReference>
<dbReference type="Pfam" id="PF04545">
    <property type="entry name" value="Sigma70_r4"/>
    <property type="match status" value="1"/>
</dbReference>
<dbReference type="GO" id="GO:0003677">
    <property type="term" value="F:DNA binding"/>
    <property type="evidence" value="ECO:0007669"/>
    <property type="project" value="InterPro"/>
</dbReference>
<dbReference type="SUPFAM" id="SSF88659">
    <property type="entry name" value="Sigma3 and sigma4 domains of RNA polymerase sigma factors"/>
    <property type="match status" value="1"/>
</dbReference>
<dbReference type="Gene3D" id="3.30.420.10">
    <property type="entry name" value="Ribonuclease H-like superfamily/Ribonuclease H"/>
    <property type="match status" value="1"/>
</dbReference>
<dbReference type="FunFam" id="3.30.420.10:FF:000045">
    <property type="entry name" value="3'-5' exonuclease DinG"/>
    <property type="match status" value="1"/>
</dbReference>
<keyword evidence="2" id="KW-0378">Hydrolase</keyword>